<evidence type="ECO:0000256" key="6">
    <source>
        <dbReference type="ARBA" id="ARBA00023180"/>
    </source>
</evidence>
<name>A0A9N9PBJ5_9GLOM</name>
<evidence type="ECO:0000259" key="8">
    <source>
        <dbReference type="PROSITE" id="PS51212"/>
    </source>
</evidence>
<keyword evidence="4 7" id="KW-1133">Transmembrane helix</keyword>
<evidence type="ECO:0000256" key="7">
    <source>
        <dbReference type="SAM" id="Phobius"/>
    </source>
</evidence>
<feature type="transmembrane region" description="Helical" evidence="7">
    <location>
        <begin position="265"/>
        <end position="290"/>
    </location>
</feature>
<proteinExistence type="predicted"/>
<comment type="subcellular location">
    <subcellularLocation>
        <location evidence="1">Membrane</location>
        <topology evidence="1">Single-pass membrane protein</topology>
    </subcellularLocation>
</comment>
<comment type="caution">
    <text evidence="9">The sequence shown here is derived from an EMBL/GenBank/DDBJ whole genome shotgun (WGS) entry which is preliminary data.</text>
</comment>
<accession>A0A9N9PBJ5</accession>
<evidence type="ECO:0000313" key="9">
    <source>
        <dbReference type="EMBL" id="CAG8804982.1"/>
    </source>
</evidence>
<organism evidence="9 10">
    <name type="scientific">Cetraspora pellucida</name>
    <dbReference type="NCBI Taxonomy" id="1433469"/>
    <lineage>
        <taxon>Eukaryota</taxon>
        <taxon>Fungi</taxon>
        <taxon>Fungi incertae sedis</taxon>
        <taxon>Mucoromycota</taxon>
        <taxon>Glomeromycotina</taxon>
        <taxon>Glomeromycetes</taxon>
        <taxon>Diversisporales</taxon>
        <taxon>Gigasporaceae</taxon>
        <taxon>Cetraspora</taxon>
    </lineage>
</organism>
<dbReference type="EMBL" id="CAJVQA010033834">
    <property type="protein sequence ID" value="CAG8804982.1"/>
    <property type="molecule type" value="Genomic_DNA"/>
</dbReference>
<dbReference type="Proteomes" id="UP000789759">
    <property type="component" value="Unassembled WGS sequence"/>
</dbReference>
<dbReference type="OrthoDB" id="2384258at2759"/>
<dbReference type="PROSITE" id="PS51212">
    <property type="entry name" value="WSC"/>
    <property type="match status" value="2"/>
</dbReference>
<evidence type="ECO:0000256" key="2">
    <source>
        <dbReference type="ARBA" id="ARBA00022692"/>
    </source>
</evidence>
<dbReference type="InterPro" id="IPR051836">
    <property type="entry name" value="Kremen_rcpt"/>
</dbReference>
<evidence type="ECO:0000256" key="4">
    <source>
        <dbReference type="ARBA" id="ARBA00022989"/>
    </source>
</evidence>
<evidence type="ECO:0000256" key="1">
    <source>
        <dbReference type="ARBA" id="ARBA00004167"/>
    </source>
</evidence>
<gene>
    <name evidence="9" type="ORF">CPELLU_LOCUS18055</name>
</gene>
<dbReference type="SMART" id="SM00321">
    <property type="entry name" value="WSC"/>
    <property type="match status" value="2"/>
</dbReference>
<keyword evidence="10" id="KW-1185">Reference proteome</keyword>
<keyword evidence="6" id="KW-0325">Glycoprotein</keyword>
<keyword evidence="5 7" id="KW-0472">Membrane</keyword>
<feature type="domain" description="WSC" evidence="8">
    <location>
        <begin position="149"/>
        <end position="243"/>
    </location>
</feature>
<evidence type="ECO:0000256" key="3">
    <source>
        <dbReference type="ARBA" id="ARBA00022729"/>
    </source>
</evidence>
<dbReference type="Pfam" id="PF01822">
    <property type="entry name" value="WSC"/>
    <property type="match status" value="2"/>
</dbReference>
<dbReference type="AlphaFoldDB" id="A0A9N9PBJ5"/>
<keyword evidence="2 7" id="KW-0812">Transmembrane</keyword>
<keyword evidence="3" id="KW-0732">Signal</keyword>
<evidence type="ECO:0000313" key="10">
    <source>
        <dbReference type="Proteomes" id="UP000789759"/>
    </source>
</evidence>
<dbReference type="InterPro" id="IPR002889">
    <property type="entry name" value="WSC_carb-bd"/>
</dbReference>
<sequence>MFEKNFSNKLNGSDLGVCDLNKTFTRRNTPTNNSLGCFILDEKHFTNPFYDYDRNLMDPGLCLIHCKDYNYTISALKNGNECRCGFQNGLKQQLDNETCNLDCIGNSTFKCGGEEVYTVYNTIIGLSSYNMSNISSDKKHEIINNLKNDVRYNGCFQDNPYCGRRLLNGTLNENIHMTIDSCINFCKNKGYTFAGLEIGSQCFCGNEYEPIRRLGDDYCSSSCIFNSSQICGGPLTLSIYDTEITFSNNTGITSSNNAKITSDNIIRLILDIVGLVILIIFIAVIILIIYKKHRKRKIASRIYKLIKLDDGISQDVFWKQTGHNI</sequence>
<feature type="domain" description="WSC" evidence="8">
    <location>
        <begin position="31"/>
        <end position="123"/>
    </location>
</feature>
<reference evidence="9" key="1">
    <citation type="submission" date="2021-06" db="EMBL/GenBank/DDBJ databases">
        <authorList>
            <person name="Kallberg Y."/>
            <person name="Tangrot J."/>
            <person name="Rosling A."/>
        </authorList>
    </citation>
    <scope>NUCLEOTIDE SEQUENCE</scope>
    <source>
        <strain evidence="9">FL966</strain>
    </source>
</reference>
<dbReference type="PANTHER" id="PTHR24269">
    <property type="entry name" value="KREMEN PROTEIN"/>
    <property type="match status" value="1"/>
</dbReference>
<evidence type="ECO:0000256" key="5">
    <source>
        <dbReference type="ARBA" id="ARBA00023136"/>
    </source>
</evidence>
<dbReference type="PANTHER" id="PTHR24269:SF16">
    <property type="entry name" value="PROTEIN SLG1"/>
    <property type="match status" value="1"/>
</dbReference>
<dbReference type="GO" id="GO:0005886">
    <property type="term" value="C:plasma membrane"/>
    <property type="evidence" value="ECO:0007669"/>
    <property type="project" value="TreeGrafter"/>
</dbReference>
<protein>
    <submittedName>
        <fullName evidence="9">24550_t:CDS:1</fullName>
    </submittedName>
</protein>